<sequence>MSIFKKVVKVAELAKSPQGKRAIEQARRYARDPKNKEKIDRVVSKVKGRGKSH</sequence>
<evidence type="ECO:0000256" key="1">
    <source>
        <dbReference type="SAM" id="MobiDB-lite"/>
    </source>
</evidence>
<dbReference type="EMBL" id="FNJR01000004">
    <property type="protein sequence ID" value="SDP42843.1"/>
    <property type="molecule type" value="Genomic_DNA"/>
</dbReference>
<protein>
    <submittedName>
        <fullName evidence="2">Uncharacterized protein</fullName>
    </submittedName>
</protein>
<feature type="region of interest" description="Disordered" evidence="1">
    <location>
        <begin position="28"/>
        <end position="53"/>
    </location>
</feature>
<feature type="compositionally biased region" description="Basic residues" evidence="1">
    <location>
        <begin position="44"/>
        <end position="53"/>
    </location>
</feature>
<reference evidence="3" key="1">
    <citation type="submission" date="2016-10" db="EMBL/GenBank/DDBJ databases">
        <authorList>
            <person name="Varghese N."/>
            <person name="Submissions S."/>
        </authorList>
    </citation>
    <scope>NUCLEOTIDE SEQUENCE [LARGE SCALE GENOMIC DNA]</scope>
    <source>
        <strain evidence="3">DSM 46732</strain>
    </source>
</reference>
<dbReference type="Proteomes" id="UP000199497">
    <property type="component" value="Unassembled WGS sequence"/>
</dbReference>
<accession>A0A1H0SM89</accession>
<keyword evidence="3" id="KW-1185">Reference proteome</keyword>
<feature type="compositionally biased region" description="Basic and acidic residues" evidence="1">
    <location>
        <begin position="28"/>
        <end position="43"/>
    </location>
</feature>
<organism evidence="2 3">
    <name type="scientific">Actinopolyspora xinjiangensis</name>
    <dbReference type="NCBI Taxonomy" id="405564"/>
    <lineage>
        <taxon>Bacteria</taxon>
        <taxon>Bacillati</taxon>
        <taxon>Actinomycetota</taxon>
        <taxon>Actinomycetes</taxon>
        <taxon>Actinopolysporales</taxon>
        <taxon>Actinopolysporaceae</taxon>
        <taxon>Actinopolyspora</taxon>
    </lineage>
</organism>
<proteinExistence type="predicted"/>
<dbReference type="AlphaFoldDB" id="A0A1H0SM89"/>
<evidence type="ECO:0000313" key="3">
    <source>
        <dbReference type="Proteomes" id="UP000199497"/>
    </source>
</evidence>
<gene>
    <name evidence="2" type="ORF">SAMN04487905_10464</name>
</gene>
<name>A0A1H0SM89_9ACTN</name>
<evidence type="ECO:0000313" key="2">
    <source>
        <dbReference type="EMBL" id="SDP42843.1"/>
    </source>
</evidence>
<dbReference type="STRING" id="405564.SAMN04487905_10464"/>
<dbReference type="RefSeq" id="WP_170837379.1">
    <property type="nucleotide sequence ID" value="NZ_FNJR01000004.1"/>
</dbReference>